<feature type="compositionally biased region" description="Low complexity" evidence="1">
    <location>
        <begin position="56"/>
        <end position="72"/>
    </location>
</feature>
<dbReference type="EMBL" id="QEKW01000008">
    <property type="protein sequence ID" value="PVZ08560.1"/>
    <property type="molecule type" value="Genomic_DNA"/>
</dbReference>
<organism evidence="2 3">
    <name type="scientific">Actinomycetospora cinnamomea</name>
    <dbReference type="NCBI Taxonomy" id="663609"/>
    <lineage>
        <taxon>Bacteria</taxon>
        <taxon>Bacillati</taxon>
        <taxon>Actinomycetota</taxon>
        <taxon>Actinomycetes</taxon>
        <taxon>Pseudonocardiales</taxon>
        <taxon>Pseudonocardiaceae</taxon>
        <taxon>Actinomycetospora</taxon>
    </lineage>
</organism>
<evidence type="ECO:0000256" key="1">
    <source>
        <dbReference type="SAM" id="MobiDB-lite"/>
    </source>
</evidence>
<comment type="caution">
    <text evidence="2">The sequence shown here is derived from an EMBL/GenBank/DDBJ whole genome shotgun (WGS) entry which is preliminary data.</text>
</comment>
<protein>
    <submittedName>
        <fullName evidence="2">Uncharacterized protein</fullName>
    </submittedName>
</protein>
<accession>A0A2U1F9B4</accession>
<proteinExistence type="predicted"/>
<evidence type="ECO:0000313" key="3">
    <source>
        <dbReference type="Proteomes" id="UP000245639"/>
    </source>
</evidence>
<dbReference type="Proteomes" id="UP000245639">
    <property type="component" value="Unassembled WGS sequence"/>
</dbReference>
<keyword evidence="3" id="KW-1185">Reference proteome</keyword>
<feature type="region of interest" description="Disordered" evidence="1">
    <location>
        <begin position="1"/>
        <end position="87"/>
    </location>
</feature>
<dbReference type="AlphaFoldDB" id="A0A2U1F9B4"/>
<evidence type="ECO:0000313" key="2">
    <source>
        <dbReference type="EMBL" id="PVZ08560.1"/>
    </source>
</evidence>
<reference evidence="2 3" key="1">
    <citation type="submission" date="2018-04" db="EMBL/GenBank/DDBJ databases">
        <title>Genomic Encyclopedia of Type Strains, Phase IV (KMG-IV): sequencing the most valuable type-strain genomes for metagenomic binning, comparative biology and taxonomic classification.</title>
        <authorList>
            <person name="Goeker M."/>
        </authorList>
    </citation>
    <scope>NUCLEOTIDE SEQUENCE [LARGE SCALE GENOMIC DNA]</scope>
    <source>
        <strain evidence="2 3">DSM 45771</strain>
    </source>
</reference>
<gene>
    <name evidence="2" type="ORF">C8D89_108157</name>
</gene>
<name>A0A2U1F9B4_9PSEU</name>
<dbReference type="RefSeq" id="WP_165825749.1">
    <property type="nucleotide sequence ID" value="NZ_QEKW01000008.1"/>
</dbReference>
<sequence>MSDDGTVPDSGMQTGSDGGEPGESTVGPADREEIAALEAEPPGEDVGSAVEDDPRVAQAAADDAPLPDQAAAGPSPDGEDPAFLGPD</sequence>